<keyword evidence="3 7" id="KW-0808">Transferase</keyword>
<feature type="binding site" evidence="7">
    <location>
        <position position="149"/>
    </location>
    <ligand>
        <name>substrate</name>
    </ligand>
</feature>
<feature type="binding site" evidence="7">
    <location>
        <position position="308"/>
    </location>
    <ligand>
        <name>Zn(2+)</name>
        <dbReference type="ChEBI" id="CHEBI:29105"/>
    </ligand>
</feature>
<dbReference type="AlphaFoldDB" id="A0A2K9NUK2"/>
<reference evidence="8 9" key="1">
    <citation type="submission" date="2018-01" db="EMBL/GenBank/DDBJ databases">
        <title>Complete genome sequence of Bacteriovorax stolpii DSM12778.</title>
        <authorList>
            <person name="Tang B."/>
            <person name="Chang J."/>
        </authorList>
    </citation>
    <scope>NUCLEOTIDE SEQUENCE [LARGE SCALE GENOMIC DNA]</scope>
    <source>
        <strain evidence="8 9">DSM 12778</strain>
    </source>
</reference>
<dbReference type="EC" id="2.4.2.29" evidence="7"/>
<dbReference type="HAMAP" id="MF_00168">
    <property type="entry name" value="Q_tRNA_Tgt"/>
    <property type="match status" value="1"/>
</dbReference>
<feature type="binding site" evidence="7">
    <location>
        <position position="191"/>
    </location>
    <ligand>
        <name>substrate</name>
    </ligand>
</feature>
<dbReference type="NCBIfam" id="TIGR00430">
    <property type="entry name" value="Q_tRNA_tgt"/>
    <property type="match status" value="1"/>
</dbReference>
<evidence type="ECO:0000256" key="1">
    <source>
        <dbReference type="ARBA" id="ARBA00004691"/>
    </source>
</evidence>
<proteinExistence type="inferred from homology"/>
<comment type="pathway">
    <text evidence="1 7">tRNA modification; tRNA-queuosine biosynthesis.</text>
</comment>
<name>A0A2K9NUK2_BACTC</name>
<dbReference type="RefSeq" id="WP_102243735.1">
    <property type="nucleotide sequence ID" value="NZ_CP025704.1"/>
</dbReference>
<comment type="similarity">
    <text evidence="7">Belongs to the queuine tRNA-ribosyltransferase family.</text>
</comment>
<dbReference type="InterPro" id="IPR002616">
    <property type="entry name" value="tRNA_ribo_trans-like"/>
</dbReference>
<feature type="binding site" evidence="7">
    <location>
        <position position="306"/>
    </location>
    <ligand>
        <name>Zn(2+)</name>
        <dbReference type="ChEBI" id="CHEBI:29105"/>
    </ligand>
</feature>
<dbReference type="SUPFAM" id="SSF51713">
    <property type="entry name" value="tRNA-guanine transglycosylase"/>
    <property type="match status" value="1"/>
</dbReference>
<feature type="binding site" evidence="7">
    <location>
        <position position="337"/>
    </location>
    <ligand>
        <name>Zn(2+)</name>
        <dbReference type="ChEBI" id="CHEBI:29105"/>
    </ligand>
</feature>
<comment type="function">
    <text evidence="7">Catalyzes the base-exchange of a guanine (G) residue with the queuine precursor 7-aminomethyl-7-deazaguanine (PreQ1) at position 34 (anticodon wobble position) in tRNAs with GU(N) anticodons (tRNA-Asp, -Asn, -His and -Tyr). Catalysis occurs through a double-displacement mechanism. The nucleophile active site attacks the C1' of nucleotide 34 to detach the guanine base from the RNA, forming a covalent enzyme-RNA intermediate. The proton acceptor active site deprotonates the incoming PreQ1, allowing a nucleophilic attack on the C1' of the ribose to form the product. After dissociation, two additional enzymatic reactions on the tRNA convert PreQ1 to queuine (Q), resulting in the hypermodified nucleoside queuosine (7-(((4,5-cis-dihydroxy-2-cyclopenten-1-yl)amino)methyl)-7-deazaguanosine).</text>
</comment>
<evidence type="ECO:0000256" key="4">
    <source>
        <dbReference type="ARBA" id="ARBA00022694"/>
    </source>
</evidence>
<gene>
    <name evidence="7" type="primary">tgt</name>
    <name evidence="8" type="ORF">C0V70_10070</name>
</gene>
<comment type="catalytic activity">
    <reaction evidence="6 7">
        <text>7-aminomethyl-7-carbaguanine + guanosine(34) in tRNA = 7-aminomethyl-7-carbaguanosine(34) in tRNA + guanine</text>
        <dbReference type="Rhea" id="RHEA:24104"/>
        <dbReference type="Rhea" id="RHEA-COMP:10341"/>
        <dbReference type="Rhea" id="RHEA-COMP:10342"/>
        <dbReference type="ChEBI" id="CHEBI:16235"/>
        <dbReference type="ChEBI" id="CHEBI:58703"/>
        <dbReference type="ChEBI" id="CHEBI:74269"/>
        <dbReference type="ChEBI" id="CHEBI:82833"/>
        <dbReference type="EC" id="2.4.2.29"/>
    </reaction>
</comment>
<dbReference type="GO" id="GO:0005829">
    <property type="term" value="C:cytosol"/>
    <property type="evidence" value="ECO:0007669"/>
    <property type="project" value="TreeGrafter"/>
</dbReference>
<dbReference type="EMBL" id="CP025704">
    <property type="protein sequence ID" value="AUN98444.1"/>
    <property type="molecule type" value="Genomic_DNA"/>
</dbReference>
<feature type="binding site" evidence="7">
    <location>
        <begin position="95"/>
        <end position="99"/>
    </location>
    <ligand>
        <name>substrate</name>
    </ligand>
</feature>
<protein>
    <recommendedName>
        <fullName evidence="7">Queuine tRNA-ribosyltransferase</fullName>
        <ecNumber evidence="7">2.4.2.29</ecNumber>
    </recommendedName>
    <alternativeName>
        <fullName evidence="7">Guanine insertion enzyme</fullName>
    </alternativeName>
    <alternativeName>
        <fullName evidence="7">tRNA-guanine transglycosylase</fullName>
    </alternativeName>
</protein>
<feature type="region of interest" description="RNA binding; important for wobble base 34 recognition" evidence="7">
    <location>
        <begin position="273"/>
        <end position="277"/>
    </location>
</feature>
<keyword evidence="9" id="KW-1185">Reference proteome</keyword>
<sequence length="375" mass="43058">MTTEKKIFKKIAQSKKARAGVITTAHGEIETPIFMPVGTRASVKTMWQEELEEMNAQIILGNTYHLYLRPGHELIEKVGAGLHGFMKWDRAILTDSGGYQVFSLSSMNKVTEEGVTFQSHLDGSRHLISPEKSMEIQRALGSDIVMNFDECPALPATKDRLRESMELTLRWAKRCRDYQLKDHQNLFGIIQGGLHHDLRTECMERLKEMNFEGFALGGLSVGEKNEEMVSFLDNFVHTMPEDKPRYLMGVGKPLDILNGIRAGIDMFDCVLPTRNARNGQFLTKGGPLNIKKERFKEDLLPPDPECNCKVCRKYSRAYIRHLFTVGEYLAGNMITYHNLYFYLQMTRDAREAIKADKFDEFYSSFYNSYTSNMWN</sequence>
<evidence type="ECO:0000256" key="7">
    <source>
        <dbReference type="HAMAP-Rule" id="MF_00168"/>
    </source>
</evidence>
<dbReference type="NCBIfam" id="TIGR00449">
    <property type="entry name" value="tgt_general"/>
    <property type="match status" value="1"/>
</dbReference>
<dbReference type="KEGG" id="bsto:C0V70_10070"/>
<dbReference type="FunFam" id="3.20.20.105:FF:000001">
    <property type="entry name" value="Queuine tRNA-ribosyltransferase"/>
    <property type="match status" value="1"/>
</dbReference>
<feature type="active site" description="Proton acceptor" evidence="7">
    <location>
        <position position="95"/>
    </location>
</feature>
<keyword evidence="7" id="KW-0862">Zinc</keyword>
<dbReference type="PANTHER" id="PTHR46499">
    <property type="entry name" value="QUEUINE TRNA-RIBOSYLTRANSFERASE"/>
    <property type="match status" value="1"/>
</dbReference>
<dbReference type="InterPro" id="IPR004803">
    <property type="entry name" value="TGT"/>
</dbReference>
<keyword evidence="7" id="KW-0479">Metal-binding</keyword>
<feature type="binding site" evidence="7">
    <location>
        <position position="311"/>
    </location>
    <ligand>
        <name>Zn(2+)</name>
        <dbReference type="ChEBI" id="CHEBI:29105"/>
    </ligand>
</feature>
<dbReference type="GO" id="GO:0008479">
    <property type="term" value="F:tRNA-guanosine(34) queuine transglycosylase activity"/>
    <property type="evidence" value="ECO:0007669"/>
    <property type="project" value="UniProtKB-UniRule"/>
</dbReference>
<feature type="binding site" evidence="7">
    <location>
        <position position="218"/>
    </location>
    <ligand>
        <name>substrate</name>
    </ligand>
</feature>
<organism evidence="8 9">
    <name type="scientific">Bacteriovorax stolpii</name>
    <name type="common">Bdellovibrio stolpii</name>
    <dbReference type="NCBI Taxonomy" id="960"/>
    <lineage>
        <taxon>Bacteria</taxon>
        <taxon>Pseudomonadati</taxon>
        <taxon>Bdellovibrionota</taxon>
        <taxon>Bacteriovoracia</taxon>
        <taxon>Bacteriovoracales</taxon>
        <taxon>Bacteriovoracaceae</taxon>
        <taxon>Bacteriovorax</taxon>
    </lineage>
</organism>
<feature type="region of interest" description="RNA binding" evidence="7">
    <location>
        <begin position="249"/>
        <end position="255"/>
    </location>
</feature>
<keyword evidence="2 7" id="KW-0328">Glycosyltransferase</keyword>
<evidence type="ECO:0000256" key="5">
    <source>
        <dbReference type="ARBA" id="ARBA00022785"/>
    </source>
</evidence>
<evidence type="ECO:0000313" key="8">
    <source>
        <dbReference type="EMBL" id="AUN98444.1"/>
    </source>
</evidence>
<dbReference type="UniPathway" id="UPA00392"/>
<evidence type="ECO:0000256" key="6">
    <source>
        <dbReference type="ARBA" id="ARBA00050112"/>
    </source>
</evidence>
<dbReference type="GO" id="GO:0008616">
    <property type="term" value="P:tRNA queuosine(34) biosynthetic process"/>
    <property type="evidence" value="ECO:0007669"/>
    <property type="project" value="UniProtKB-UniRule"/>
</dbReference>
<evidence type="ECO:0000313" key="9">
    <source>
        <dbReference type="Proteomes" id="UP000235584"/>
    </source>
</evidence>
<keyword evidence="5 7" id="KW-0671">Queuosine biosynthesis</keyword>
<evidence type="ECO:0000256" key="2">
    <source>
        <dbReference type="ARBA" id="ARBA00022676"/>
    </source>
</evidence>
<dbReference type="Proteomes" id="UP000235584">
    <property type="component" value="Chromosome"/>
</dbReference>
<accession>A0A2K9NUK2</accession>
<feature type="active site" description="Nucleophile" evidence="7">
    <location>
        <position position="268"/>
    </location>
</feature>
<comment type="cofactor">
    <cofactor evidence="7">
        <name>Zn(2+)</name>
        <dbReference type="ChEBI" id="CHEBI:29105"/>
    </cofactor>
    <text evidence="7">Binds 1 zinc ion per subunit.</text>
</comment>
<dbReference type="Pfam" id="PF01702">
    <property type="entry name" value="TGT"/>
    <property type="match status" value="1"/>
</dbReference>
<dbReference type="InterPro" id="IPR036511">
    <property type="entry name" value="TGT-like_sf"/>
</dbReference>
<evidence type="ECO:0000256" key="3">
    <source>
        <dbReference type="ARBA" id="ARBA00022679"/>
    </source>
</evidence>
<comment type="subunit">
    <text evidence="7">Homodimer. Within each dimer, one monomer is responsible for RNA recognition and catalysis, while the other monomer binds to the replacement base PreQ1.</text>
</comment>
<dbReference type="PANTHER" id="PTHR46499:SF1">
    <property type="entry name" value="QUEUINE TRNA-RIBOSYLTRANSFERASE"/>
    <property type="match status" value="1"/>
</dbReference>
<dbReference type="Gene3D" id="3.20.20.105">
    <property type="entry name" value="Queuine tRNA-ribosyltransferase-like"/>
    <property type="match status" value="1"/>
</dbReference>
<dbReference type="InterPro" id="IPR050076">
    <property type="entry name" value="ArchSynthase1/Queuine_TRR"/>
</dbReference>
<dbReference type="GO" id="GO:0046872">
    <property type="term" value="F:metal ion binding"/>
    <property type="evidence" value="ECO:0007669"/>
    <property type="project" value="UniProtKB-KW"/>
</dbReference>
<keyword evidence="4 7" id="KW-0819">tRNA processing</keyword>